<comment type="subcellular location">
    <subcellularLocation>
        <location evidence="1">Membrane</location>
        <topology evidence="1">Multi-pass membrane protein</topology>
    </subcellularLocation>
</comment>
<evidence type="ECO:0000256" key="6">
    <source>
        <dbReference type="SAM" id="Phobius"/>
    </source>
</evidence>
<dbReference type="RefSeq" id="WP_394009691.1">
    <property type="nucleotide sequence ID" value="NZ_JBAFUR010000004.1"/>
</dbReference>
<keyword evidence="5" id="KW-0175">Coiled coil</keyword>
<evidence type="ECO:0000256" key="3">
    <source>
        <dbReference type="ARBA" id="ARBA00022989"/>
    </source>
</evidence>
<sequence>MDATPEAASGVPTLRDRLGKVIALAHLKLALRATIAGIVTYLLAEQFSLPNGYWAVLTAVLVVQATLGASLSVAIDRALGTLAGGVVGVAGAMVAGPSQIQTLVVLSLALFIAAAMAARSPSFKLAPVTVIIVMLAHPGDVAPWLAGLTRVAEITLGGAVGLLCAILILPERALGKLFPHCAKALRLTARLLDLGRDGLLGQGIDPSVIDRLNAGARLALRAADLRLVEVRAEQAGRLTTQTDPAPVVRGARRLWHSAIILLRNADRPLDEPVAGLVSAALTAATTTLSAQMSAIADRLDGLPVADLATRADAASAAVAALEARVEELNTQGAFGAVGSETLTALFSAVSACVHMRENLEELAARLAEVQSETP</sequence>
<organism evidence="8 9">
    <name type="scientific">Xanthobacter aminoxidans</name>
    <dbReference type="NCBI Taxonomy" id="186280"/>
    <lineage>
        <taxon>Bacteria</taxon>
        <taxon>Pseudomonadati</taxon>
        <taxon>Pseudomonadota</taxon>
        <taxon>Alphaproteobacteria</taxon>
        <taxon>Hyphomicrobiales</taxon>
        <taxon>Xanthobacteraceae</taxon>
        <taxon>Xanthobacter</taxon>
    </lineage>
</organism>
<evidence type="ECO:0000256" key="5">
    <source>
        <dbReference type="SAM" id="Coils"/>
    </source>
</evidence>
<comment type="caution">
    <text evidence="8">The sequence shown here is derived from an EMBL/GenBank/DDBJ whole genome shotgun (WGS) entry which is preliminary data.</text>
</comment>
<evidence type="ECO:0000256" key="2">
    <source>
        <dbReference type="ARBA" id="ARBA00022692"/>
    </source>
</evidence>
<keyword evidence="4 6" id="KW-0472">Membrane</keyword>
<dbReference type="PANTHER" id="PTHR31086">
    <property type="entry name" value="ALUMINUM-ACTIVATED MALATE TRANSPORTER 10"/>
    <property type="match status" value="1"/>
</dbReference>
<evidence type="ECO:0000256" key="1">
    <source>
        <dbReference type="ARBA" id="ARBA00004141"/>
    </source>
</evidence>
<feature type="transmembrane region" description="Helical" evidence="6">
    <location>
        <begin position="53"/>
        <end position="71"/>
    </location>
</feature>
<accession>A0ABW6ZIS3</accession>
<dbReference type="Proteomes" id="UP001604043">
    <property type="component" value="Unassembled WGS sequence"/>
</dbReference>
<dbReference type="EMBL" id="JBAFUR010000004">
    <property type="protein sequence ID" value="MFG1253705.1"/>
    <property type="molecule type" value="Genomic_DNA"/>
</dbReference>
<protein>
    <submittedName>
        <fullName evidence="8">FUSC family protein</fullName>
    </submittedName>
</protein>
<feature type="transmembrane region" description="Helical" evidence="6">
    <location>
        <begin position="78"/>
        <end position="94"/>
    </location>
</feature>
<dbReference type="InterPro" id="IPR049453">
    <property type="entry name" value="Memb_transporter_dom"/>
</dbReference>
<evidence type="ECO:0000259" key="7">
    <source>
        <dbReference type="Pfam" id="PF13515"/>
    </source>
</evidence>
<dbReference type="Pfam" id="PF13515">
    <property type="entry name" value="FUSC_2"/>
    <property type="match status" value="1"/>
</dbReference>
<reference evidence="8 9" key="1">
    <citation type="submission" date="2024-02" db="EMBL/GenBank/DDBJ databases">
        <title>Expansion and revision of Xanthobacter and proposal of Roseixanthobacter gen. nov.</title>
        <authorList>
            <person name="Soltysiak M.P.M."/>
            <person name="Jalihal A."/>
            <person name="Ory A."/>
            <person name="Chrisophersen C."/>
            <person name="Lee A.D."/>
            <person name="Boulton J."/>
            <person name="Springer M."/>
        </authorList>
    </citation>
    <scope>NUCLEOTIDE SEQUENCE [LARGE SCALE GENOMIC DNA]</scope>
    <source>
        <strain evidence="8 9">CB5</strain>
    </source>
</reference>
<feature type="transmembrane region" description="Helical" evidence="6">
    <location>
        <begin position="21"/>
        <end position="41"/>
    </location>
</feature>
<feature type="coiled-coil region" evidence="5">
    <location>
        <begin position="304"/>
        <end position="372"/>
    </location>
</feature>
<feature type="domain" description="Integral membrane bound transporter" evidence="7">
    <location>
        <begin position="40"/>
        <end position="164"/>
    </location>
</feature>
<keyword evidence="9" id="KW-1185">Reference proteome</keyword>
<name>A0ABW6ZIS3_9HYPH</name>
<keyword evidence="3 6" id="KW-1133">Transmembrane helix</keyword>
<evidence type="ECO:0000313" key="9">
    <source>
        <dbReference type="Proteomes" id="UP001604043"/>
    </source>
</evidence>
<evidence type="ECO:0000313" key="8">
    <source>
        <dbReference type="EMBL" id="MFG1253705.1"/>
    </source>
</evidence>
<keyword evidence="2 6" id="KW-0812">Transmembrane</keyword>
<proteinExistence type="predicted"/>
<gene>
    <name evidence="8" type="ORF">V5F30_15950</name>
</gene>
<evidence type="ECO:0000256" key="4">
    <source>
        <dbReference type="ARBA" id="ARBA00023136"/>
    </source>
</evidence>